<organism evidence="1 2">
    <name type="scientific">Glomerella acutata</name>
    <name type="common">Colletotrichum acutatum</name>
    <dbReference type="NCBI Taxonomy" id="27357"/>
    <lineage>
        <taxon>Eukaryota</taxon>
        <taxon>Fungi</taxon>
        <taxon>Dikarya</taxon>
        <taxon>Ascomycota</taxon>
        <taxon>Pezizomycotina</taxon>
        <taxon>Sordariomycetes</taxon>
        <taxon>Hypocreomycetidae</taxon>
        <taxon>Glomerellales</taxon>
        <taxon>Glomerellaceae</taxon>
        <taxon>Colletotrichum</taxon>
        <taxon>Colletotrichum acutatum species complex</taxon>
    </lineage>
</organism>
<sequence>MLPQEPLSLPGILSKAPRTSTGLDFSCMATHWQQRRDSRAPAHGDAAAMDGAIVHAGETGRLHWPSAVACFDARRWPMRCLSFTACHVTSLDSSTAGPPPSPLLYHPLICPSYHPPAPGGRKIPRASEGLSRDNVGQWGTVTWPPTARQTTPYSCASLLSLPPFPGYLPCRSNGQRPRGFDVHSSGLLVPHRGLPMALSPVRYPARRYLRLYELRVREFIQVPVSSWQAGGGTSRHPLAHRLQLRHCRGGMFLSSRLLIENRFRSQRCRLAG</sequence>
<evidence type="ECO:0000313" key="1">
    <source>
        <dbReference type="EMBL" id="KAK1722440.1"/>
    </source>
</evidence>
<dbReference type="RefSeq" id="XP_060362495.1">
    <property type="nucleotide sequence ID" value="XM_060508739.1"/>
</dbReference>
<reference evidence="1" key="1">
    <citation type="submission" date="2021-12" db="EMBL/GenBank/DDBJ databases">
        <title>Comparative genomics, transcriptomics and evolutionary studies reveal genomic signatures of adaptation to plant cell wall in hemibiotrophic fungi.</title>
        <authorList>
            <consortium name="DOE Joint Genome Institute"/>
            <person name="Baroncelli R."/>
            <person name="Diaz J.F."/>
            <person name="Benocci T."/>
            <person name="Peng M."/>
            <person name="Battaglia E."/>
            <person name="Haridas S."/>
            <person name="Andreopoulos W."/>
            <person name="Labutti K."/>
            <person name="Pangilinan J."/>
            <person name="Floch G.L."/>
            <person name="Makela M.R."/>
            <person name="Henrissat B."/>
            <person name="Grigoriev I.V."/>
            <person name="Crouch J.A."/>
            <person name="De Vries R.P."/>
            <person name="Sukno S.A."/>
            <person name="Thon M.R."/>
        </authorList>
    </citation>
    <scope>NUCLEOTIDE SEQUENCE</scope>
    <source>
        <strain evidence="1">CBS 112980</strain>
    </source>
</reference>
<dbReference type="EMBL" id="JAHMHS010000079">
    <property type="protein sequence ID" value="KAK1722440.1"/>
    <property type="molecule type" value="Genomic_DNA"/>
</dbReference>
<protein>
    <submittedName>
        <fullName evidence="1">Uncharacterized protein</fullName>
    </submittedName>
</protein>
<dbReference type="GeneID" id="85392638"/>
<comment type="caution">
    <text evidence="1">The sequence shown here is derived from an EMBL/GenBank/DDBJ whole genome shotgun (WGS) entry which is preliminary data.</text>
</comment>
<dbReference type="AlphaFoldDB" id="A0AAD8UL21"/>
<name>A0AAD8UL21_GLOAC</name>
<proteinExistence type="predicted"/>
<dbReference type="Proteomes" id="UP001244207">
    <property type="component" value="Unassembled WGS sequence"/>
</dbReference>
<evidence type="ECO:0000313" key="2">
    <source>
        <dbReference type="Proteomes" id="UP001244207"/>
    </source>
</evidence>
<gene>
    <name evidence="1" type="ORF">BDZ83DRAFT_628987</name>
</gene>
<accession>A0AAD8UL21</accession>
<keyword evidence="2" id="KW-1185">Reference proteome</keyword>